<keyword evidence="3" id="KW-0235">DNA replication</keyword>
<dbReference type="SUPFAM" id="SSF52113">
    <property type="entry name" value="BRCT domain"/>
    <property type="match status" value="1"/>
</dbReference>
<evidence type="ECO:0000256" key="8">
    <source>
        <dbReference type="SAM" id="Phobius"/>
    </source>
</evidence>
<sequence length="393" mass="44543">MKEILVIIKTLITIVILFFTAIGTSIFFDYMRAGDFLGIVFSLIFTSLTIAIIYFVWKFNPFNQKKTEIVAKDKDISTESEKDDVIKQIDSEDKIHTEEQHHEINFPTVRKNETFNSPSKPVIQYTIENIPNEYISFDIETTGLRTTDEIIQIGAVHFLNGKEISSFTTYVNPSIPISDKITNLTGITNQDVEDAPDIDMAASLFMNFIGDLPVAGYNSNTFDIPFLRRTSGIDLSKRNHFDVFKFVTNSPLELSDNKLTTVKYFYGIENQAHDALNDARATALIVEKFRKKDFTANKKLYDKNIDFDGAGFCITGKMNSGKKVIEQLIEERNGIVKSGMSKKVKFLIAGPQVSDRIKEDGLSGKERKFNELIEKGHDAQKLTEEEFLDSLSN</sequence>
<feature type="transmembrane region" description="Helical" evidence="8">
    <location>
        <begin position="7"/>
        <end position="30"/>
    </location>
</feature>
<dbReference type="EMBL" id="CP014160">
    <property type="protein sequence ID" value="AMB93286.1"/>
    <property type="molecule type" value="Genomic_DNA"/>
</dbReference>
<dbReference type="GO" id="GO:0005829">
    <property type="term" value="C:cytosol"/>
    <property type="evidence" value="ECO:0007669"/>
    <property type="project" value="TreeGrafter"/>
</dbReference>
<keyword evidence="5" id="KW-0378">Hydrolase</keyword>
<dbReference type="GO" id="GO:0008408">
    <property type="term" value="F:3'-5' exonuclease activity"/>
    <property type="evidence" value="ECO:0007669"/>
    <property type="project" value="TreeGrafter"/>
</dbReference>
<dbReference type="PANTHER" id="PTHR30231">
    <property type="entry name" value="DNA POLYMERASE III SUBUNIT EPSILON"/>
    <property type="match status" value="1"/>
</dbReference>
<protein>
    <recommendedName>
        <fullName evidence="7">DNA polymerase III polC-type</fullName>
    </recommendedName>
</protein>
<feature type="domain" description="Exonuclease" evidence="9">
    <location>
        <begin position="133"/>
        <end position="295"/>
    </location>
</feature>
<dbReference type="SMART" id="SM00479">
    <property type="entry name" value="EXOIII"/>
    <property type="match status" value="1"/>
</dbReference>
<dbReference type="PANTHER" id="PTHR30231:SF41">
    <property type="entry name" value="DNA POLYMERASE III SUBUNIT EPSILON"/>
    <property type="match status" value="1"/>
</dbReference>
<reference evidence="11" key="2">
    <citation type="submission" date="2016-01" db="EMBL/GenBank/DDBJ databases">
        <title>Six Aerococcus type strain genome sequencing and assembly using PacBio and Illumina Hiseq.</title>
        <authorList>
            <person name="Carkaci D."/>
            <person name="Dargis R."/>
            <person name="Nielsen X.C."/>
            <person name="Skovgaard O."/>
            <person name="Fuursted K."/>
            <person name="Christensen J.J."/>
        </authorList>
    </citation>
    <scope>NUCLEOTIDE SEQUENCE [LARGE SCALE GENOMIC DNA]</scope>
    <source>
        <strain evidence="11">CCUG43001</strain>
    </source>
</reference>
<evidence type="ECO:0000313" key="11">
    <source>
        <dbReference type="Proteomes" id="UP000069912"/>
    </source>
</evidence>
<dbReference type="SUPFAM" id="SSF53098">
    <property type="entry name" value="Ribonuclease H-like"/>
    <property type="match status" value="1"/>
</dbReference>
<dbReference type="Pfam" id="PF00929">
    <property type="entry name" value="RNase_T"/>
    <property type="match status" value="1"/>
</dbReference>
<evidence type="ECO:0000256" key="4">
    <source>
        <dbReference type="ARBA" id="ARBA00022722"/>
    </source>
</evidence>
<dbReference type="Proteomes" id="UP000069912">
    <property type="component" value="Chromosome"/>
</dbReference>
<evidence type="ECO:0000256" key="2">
    <source>
        <dbReference type="ARBA" id="ARBA00022695"/>
    </source>
</evidence>
<organism evidence="10 11">
    <name type="scientific">Aerococcus sanguinicola</name>
    <dbReference type="NCBI Taxonomy" id="119206"/>
    <lineage>
        <taxon>Bacteria</taxon>
        <taxon>Bacillati</taxon>
        <taxon>Bacillota</taxon>
        <taxon>Bacilli</taxon>
        <taxon>Lactobacillales</taxon>
        <taxon>Aerococcaceae</taxon>
        <taxon>Aerococcus</taxon>
    </lineage>
</organism>
<dbReference type="GO" id="GO:0045004">
    <property type="term" value="P:DNA replication proofreading"/>
    <property type="evidence" value="ECO:0007669"/>
    <property type="project" value="TreeGrafter"/>
</dbReference>
<dbReference type="FunFam" id="3.30.420.10:FF:000045">
    <property type="entry name" value="3'-5' exonuclease DinG"/>
    <property type="match status" value="1"/>
</dbReference>
<dbReference type="InterPro" id="IPR013520">
    <property type="entry name" value="Ribonucl_H"/>
</dbReference>
<keyword evidence="5" id="KW-0269">Exonuclease</keyword>
<proteinExistence type="predicted"/>
<keyword evidence="6" id="KW-0239">DNA-directed DNA polymerase</keyword>
<evidence type="ECO:0000256" key="7">
    <source>
        <dbReference type="ARBA" id="ARBA00070925"/>
    </source>
</evidence>
<dbReference type="GeneID" id="92902478"/>
<dbReference type="InterPro" id="IPR036397">
    <property type="entry name" value="RNaseH_sf"/>
</dbReference>
<evidence type="ECO:0000313" key="10">
    <source>
        <dbReference type="EMBL" id="AMB93286.1"/>
    </source>
</evidence>
<evidence type="ECO:0000256" key="6">
    <source>
        <dbReference type="ARBA" id="ARBA00022932"/>
    </source>
</evidence>
<dbReference type="AlphaFoldDB" id="A0A0X8F9J7"/>
<feature type="transmembrane region" description="Helical" evidence="8">
    <location>
        <begin position="36"/>
        <end position="57"/>
    </location>
</feature>
<keyword evidence="2" id="KW-0548">Nucleotidyltransferase</keyword>
<dbReference type="Gene3D" id="3.40.50.10190">
    <property type="entry name" value="BRCT domain"/>
    <property type="match status" value="1"/>
</dbReference>
<dbReference type="InterPro" id="IPR036420">
    <property type="entry name" value="BRCT_dom_sf"/>
</dbReference>
<keyword evidence="8" id="KW-0812">Transmembrane</keyword>
<dbReference type="Gene3D" id="3.30.420.10">
    <property type="entry name" value="Ribonuclease H-like superfamily/Ribonuclease H"/>
    <property type="match status" value="1"/>
</dbReference>
<gene>
    <name evidence="10" type="ORF">AWM72_00120</name>
</gene>
<evidence type="ECO:0000256" key="5">
    <source>
        <dbReference type="ARBA" id="ARBA00022839"/>
    </source>
</evidence>
<dbReference type="GO" id="GO:0003676">
    <property type="term" value="F:nucleic acid binding"/>
    <property type="evidence" value="ECO:0007669"/>
    <property type="project" value="InterPro"/>
</dbReference>
<keyword evidence="8" id="KW-1133">Transmembrane helix</keyword>
<evidence type="ECO:0000256" key="3">
    <source>
        <dbReference type="ARBA" id="ARBA00022705"/>
    </source>
</evidence>
<keyword evidence="8" id="KW-0472">Membrane</keyword>
<keyword evidence="4" id="KW-0540">Nuclease</keyword>
<keyword evidence="1" id="KW-0808">Transferase</keyword>
<dbReference type="RefSeq" id="WP_067971414.1">
    <property type="nucleotide sequence ID" value="NZ_CAJHKM010000003.1"/>
</dbReference>
<dbReference type="CDD" id="cd06127">
    <property type="entry name" value="DEDDh"/>
    <property type="match status" value="1"/>
</dbReference>
<keyword evidence="11" id="KW-1185">Reference proteome</keyword>
<name>A0A0X8F9J7_9LACT</name>
<evidence type="ECO:0000256" key="1">
    <source>
        <dbReference type="ARBA" id="ARBA00022679"/>
    </source>
</evidence>
<dbReference type="InterPro" id="IPR012337">
    <property type="entry name" value="RNaseH-like_sf"/>
</dbReference>
<dbReference type="KEGG" id="asan:AWM72_00120"/>
<evidence type="ECO:0000259" key="9">
    <source>
        <dbReference type="SMART" id="SM00479"/>
    </source>
</evidence>
<accession>A0A0X8F9J7</accession>
<dbReference type="GO" id="GO:0003887">
    <property type="term" value="F:DNA-directed DNA polymerase activity"/>
    <property type="evidence" value="ECO:0007669"/>
    <property type="project" value="UniProtKB-KW"/>
</dbReference>
<reference evidence="10 11" key="1">
    <citation type="journal article" date="2016" name="Genome Announc.">
        <title>Complete Genome Sequences of Aerococcus christensenii CCUG 28831T, Aerococcus sanguinicola CCUG 43001T, Aerococcus urinae CCUG 36881T, Aerococcus urinaeequi CCUG 28094T, Aerococcus urinaehominis CCUG 42038 BT, and Aerococcus viridans CCUG 4311T.</title>
        <authorList>
            <person name="Carkaci D."/>
            <person name="Dargis R."/>
            <person name="Nielsen X.C."/>
            <person name="Skovgaard O."/>
            <person name="Fuursted K."/>
            <person name="Christensen J.J."/>
        </authorList>
    </citation>
    <scope>NUCLEOTIDE SEQUENCE [LARGE SCALE GENOMIC DNA]</scope>
    <source>
        <strain evidence="10 11">CCUG43001</strain>
    </source>
</reference>